<evidence type="ECO:0000259" key="10">
    <source>
        <dbReference type="Pfam" id="PF17763"/>
    </source>
</evidence>
<keyword evidence="2" id="KW-0677">Repeat</keyword>
<dbReference type="SFLD" id="SFLDS00057">
    <property type="entry name" value="Glutaminase/Asparaginase"/>
    <property type="match status" value="1"/>
</dbReference>
<dbReference type="GO" id="GO:0004067">
    <property type="term" value="F:asparaginase activity"/>
    <property type="evidence" value="ECO:0007669"/>
    <property type="project" value="UniProtKB-UniRule"/>
</dbReference>
<dbReference type="PROSITE" id="PS50297">
    <property type="entry name" value="ANK_REP_REGION"/>
    <property type="match status" value="2"/>
</dbReference>
<evidence type="ECO:0000256" key="5">
    <source>
        <dbReference type="ARBA" id="ARBA00061199"/>
    </source>
</evidence>
<dbReference type="SMART" id="SM00870">
    <property type="entry name" value="Asparaginase"/>
    <property type="match status" value="1"/>
</dbReference>
<dbReference type="FunFam" id="3.40.50.1170:FF:000003">
    <property type="entry name" value="60 kDa lysophospholipase"/>
    <property type="match status" value="1"/>
</dbReference>
<dbReference type="InterPro" id="IPR006033">
    <property type="entry name" value="AsnA_fam"/>
</dbReference>
<comment type="similarity">
    <text evidence="5">In the N-terminal section; belongs to the asparaginase 1 family.</text>
</comment>
<evidence type="ECO:0000313" key="12">
    <source>
        <dbReference type="Proteomes" id="UP000683360"/>
    </source>
</evidence>
<dbReference type="InterPro" id="IPR027474">
    <property type="entry name" value="L-asparaginase_N"/>
</dbReference>
<keyword evidence="4 6" id="KW-0040">ANK repeat</keyword>
<dbReference type="PROSITE" id="PS51732">
    <property type="entry name" value="ASN_GLN_ASE_3"/>
    <property type="match status" value="1"/>
</dbReference>
<dbReference type="PANTHER" id="PTHR11707">
    <property type="entry name" value="L-ASPARAGINASE"/>
    <property type="match status" value="1"/>
</dbReference>
<dbReference type="Gene3D" id="1.25.40.20">
    <property type="entry name" value="Ankyrin repeat-containing domain"/>
    <property type="match status" value="2"/>
</dbReference>
<dbReference type="InterPro" id="IPR041725">
    <property type="entry name" value="L-asparaginase_I"/>
</dbReference>
<evidence type="ECO:0000256" key="3">
    <source>
        <dbReference type="ARBA" id="ARBA00022801"/>
    </source>
</evidence>
<feature type="active site" evidence="7">
    <location>
        <position position="49"/>
    </location>
</feature>
<dbReference type="PANTHER" id="PTHR11707:SF28">
    <property type="entry name" value="60 KDA LYSOPHOSPHOLIPASE"/>
    <property type="match status" value="1"/>
</dbReference>
<dbReference type="InterPro" id="IPR027475">
    <property type="entry name" value="Asparaginase/glutaminase_AS2"/>
</dbReference>
<dbReference type="GO" id="GO:0006528">
    <property type="term" value="P:asparagine metabolic process"/>
    <property type="evidence" value="ECO:0007669"/>
    <property type="project" value="UniProtKB-ARBA"/>
</dbReference>
<dbReference type="Pfam" id="PF00710">
    <property type="entry name" value="Asparaginase"/>
    <property type="match status" value="1"/>
</dbReference>
<feature type="repeat" description="ANK" evidence="6">
    <location>
        <begin position="476"/>
        <end position="508"/>
    </location>
</feature>
<feature type="active site" evidence="8">
    <location>
        <position position="160"/>
    </location>
</feature>
<evidence type="ECO:0000256" key="6">
    <source>
        <dbReference type="PROSITE-ProRule" id="PRU00023"/>
    </source>
</evidence>
<dbReference type="EC" id="3.5.1.1" evidence="1"/>
<dbReference type="SUPFAM" id="SSF53774">
    <property type="entry name" value="Glutaminase/Asparaginase"/>
    <property type="match status" value="1"/>
</dbReference>
<dbReference type="CDD" id="cd08963">
    <property type="entry name" value="L-asparaginase_I"/>
    <property type="match status" value="1"/>
</dbReference>
<dbReference type="PROSITE" id="PS50088">
    <property type="entry name" value="ANK_REPEAT"/>
    <property type="match status" value="3"/>
</dbReference>
<keyword evidence="3 11" id="KW-0378">Hydrolase</keyword>
<dbReference type="Gene3D" id="3.40.50.40">
    <property type="match status" value="1"/>
</dbReference>
<evidence type="ECO:0000256" key="7">
    <source>
        <dbReference type="PROSITE-ProRule" id="PRU10099"/>
    </source>
</evidence>
<dbReference type="InterPro" id="IPR027473">
    <property type="entry name" value="L-asparaginase_C"/>
</dbReference>
<feature type="repeat" description="ANK" evidence="6">
    <location>
        <begin position="509"/>
        <end position="541"/>
    </location>
</feature>
<feature type="domain" description="L-asparaginase N-terminal" evidence="9">
    <location>
        <begin position="40"/>
        <end position="262"/>
    </location>
</feature>
<evidence type="ECO:0000256" key="4">
    <source>
        <dbReference type="ARBA" id="ARBA00023043"/>
    </source>
</evidence>
<dbReference type="InterPro" id="IPR002110">
    <property type="entry name" value="Ankyrin_rpt"/>
</dbReference>
<accession>A0A8S3V6H5</accession>
<organism evidence="11 12">
    <name type="scientific">Mytilus edulis</name>
    <name type="common">Blue mussel</name>
    <dbReference type="NCBI Taxonomy" id="6550"/>
    <lineage>
        <taxon>Eukaryota</taxon>
        <taxon>Metazoa</taxon>
        <taxon>Spiralia</taxon>
        <taxon>Lophotrochozoa</taxon>
        <taxon>Mollusca</taxon>
        <taxon>Bivalvia</taxon>
        <taxon>Autobranchia</taxon>
        <taxon>Pteriomorphia</taxon>
        <taxon>Mytilida</taxon>
        <taxon>Mytiloidea</taxon>
        <taxon>Mytilidae</taxon>
        <taxon>Mytilinae</taxon>
        <taxon>Mytilus</taxon>
    </lineage>
</organism>
<protein>
    <recommendedName>
        <fullName evidence="1">asparaginase</fullName>
        <ecNumber evidence="1">3.5.1.1</ecNumber>
    </recommendedName>
</protein>
<evidence type="ECO:0000256" key="8">
    <source>
        <dbReference type="PROSITE-ProRule" id="PRU10100"/>
    </source>
</evidence>
<feature type="repeat" description="ANK" evidence="6">
    <location>
        <begin position="575"/>
        <end position="607"/>
    </location>
</feature>
<dbReference type="PIRSF" id="PIRSF001220">
    <property type="entry name" value="L-ASNase_gatD"/>
    <property type="match status" value="1"/>
</dbReference>
<feature type="domain" description="Asparaginase/glutaminase C-terminal" evidence="10">
    <location>
        <begin position="281"/>
        <end position="397"/>
    </location>
</feature>
<dbReference type="PROSITE" id="PS00144">
    <property type="entry name" value="ASN_GLN_ASE_1"/>
    <property type="match status" value="1"/>
</dbReference>
<dbReference type="SUPFAM" id="SSF48403">
    <property type="entry name" value="Ankyrin repeat"/>
    <property type="match status" value="1"/>
</dbReference>
<dbReference type="Pfam" id="PF12796">
    <property type="entry name" value="Ank_2"/>
    <property type="match status" value="2"/>
</dbReference>
<keyword evidence="12" id="KW-1185">Reference proteome</keyword>
<dbReference type="InterPro" id="IPR040919">
    <property type="entry name" value="Asparaginase_C"/>
</dbReference>
<evidence type="ECO:0000259" key="9">
    <source>
        <dbReference type="Pfam" id="PF00710"/>
    </source>
</evidence>
<dbReference type="PIRSF" id="PIRSF500176">
    <property type="entry name" value="L_ASNase"/>
    <property type="match status" value="1"/>
</dbReference>
<name>A0A8S3V6H5_MYTED</name>
<dbReference type="PRINTS" id="PR01415">
    <property type="entry name" value="ANKYRIN"/>
</dbReference>
<dbReference type="AlphaFoldDB" id="A0A8S3V6H5"/>
<dbReference type="InterPro" id="IPR037152">
    <property type="entry name" value="L-asparaginase_N_sf"/>
</dbReference>
<evidence type="ECO:0000256" key="1">
    <source>
        <dbReference type="ARBA" id="ARBA00012920"/>
    </source>
</evidence>
<dbReference type="Gene3D" id="3.40.50.1170">
    <property type="entry name" value="L-asparaginase, N-terminal domain"/>
    <property type="match status" value="1"/>
</dbReference>
<gene>
    <name evidence="11" type="ORF">MEDL_62008</name>
</gene>
<dbReference type="Pfam" id="PF17763">
    <property type="entry name" value="Asparaginase_C"/>
    <property type="match status" value="1"/>
</dbReference>
<evidence type="ECO:0000256" key="2">
    <source>
        <dbReference type="ARBA" id="ARBA00022737"/>
    </source>
</evidence>
<evidence type="ECO:0000313" key="11">
    <source>
        <dbReference type="EMBL" id="CAG2250257.1"/>
    </source>
</evidence>
<dbReference type="PRINTS" id="PR00139">
    <property type="entry name" value="ASNGLNASE"/>
</dbReference>
<dbReference type="PROSITE" id="PS00917">
    <property type="entry name" value="ASN_GLN_ASE_2"/>
    <property type="match status" value="1"/>
</dbReference>
<dbReference type="InterPro" id="IPR020827">
    <property type="entry name" value="Asparaginase/glutaminase_AS1"/>
</dbReference>
<dbReference type="NCBIfam" id="TIGR00519">
    <property type="entry name" value="asnASE_I"/>
    <property type="match status" value="1"/>
</dbReference>
<dbReference type="SMART" id="SM00248">
    <property type="entry name" value="ANK"/>
    <property type="match status" value="4"/>
</dbReference>
<proteinExistence type="inferred from homology"/>
<sequence>MESDETLTNGNSNEFDLSIREAELKKIVIHESIDQEAEARILVLYTGGTIGMKSNNQGVYEPKANFLVGELKHLPMFHDVEYAEKYLTSDDADYLAMPFYNHPDPDVNRYSKGKRILYKIIEYDPLLDSSNMNMTDWFRIATDIHSHYEQFDGFIVLHGTDTMAYTASALSFICENLGKPIILTGSQIPIFEIRSDGRDNFLSSLIFAGHYCIPEVMVSFDNKILRGNRTSKKDSSSFDAFWSPNLPPLANLEIKVTVDWDAIYRSGLCEKFSVATTFCRNVGVLRLFPGITAQTVRAFMSTPMQGVVLQTYGAGNAPSNRPDLLQSFKEATNMGVIIVNITQCNRGFVDTSYETGKALSDVGVIGGGDMTPEAALTKLSYILGKETYTNEKKRTMMSRNLRGELKVVVKEDMSIMDFELIEGVAKTLCLSSKEEVVKLKDALYPNLMCTSAKTGDILALEKLRGTGGNFSSANQDGRTALHVACREGHLEVVQYLLQHGASVHAKDLDKKTPLMDAVQNKHFSIISILVQTGAIITLQPVILAMELCRAASQEDVDTLKAWKIAGADLNESDYDNRTALHVAVSLGHVETVKFLLDNGASWMLNDAFGKTAEEHAELLGREEILKLISKAKENHTQRT</sequence>
<dbReference type="FunFam" id="3.40.50.40:FF:000001">
    <property type="entry name" value="L-asparaginase 1"/>
    <property type="match status" value="1"/>
</dbReference>
<dbReference type="InterPro" id="IPR036152">
    <property type="entry name" value="Asp/glu_Ase-like_sf"/>
</dbReference>
<dbReference type="InterPro" id="IPR036770">
    <property type="entry name" value="Ankyrin_rpt-contain_sf"/>
</dbReference>
<dbReference type="EMBL" id="CAJPWZ010003046">
    <property type="protein sequence ID" value="CAG2250257.1"/>
    <property type="molecule type" value="Genomic_DNA"/>
</dbReference>
<dbReference type="OrthoDB" id="542841at2759"/>
<dbReference type="InterPro" id="IPR006034">
    <property type="entry name" value="Asparaginase/glutaminase-like"/>
</dbReference>
<reference evidence="11" key="1">
    <citation type="submission" date="2021-03" db="EMBL/GenBank/DDBJ databases">
        <authorList>
            <person name="Bekaert M."/>
        </authorList>
    </citation>
    <scope>NUCLEOTIDE SEQUENCE</scope>
</reference>
<dbReference type="Proteomes" id="UP000683360">
    <property type="component" value="Unassembled WGS sequence"/>
</dbReference>
<comment type="caution">
    <text evidence="11">The sequence shown here is derived from an EMBL/GenBank/DDBJ whole genome shotgun (WGS) entry which is preliminary data.</text>
</comment>